<dbReference type="PROSITE" id="PS00678">
    <property type="entry name" value="WD_REPEATS_1"/>
    <property type="match status" value="5"/>
</dbReference>
<dbReference type="PROSITE" id="PS50082">
    <property type="entry name" value="WD_REPEATS_2"/>
    <property type="match status" value="7"/>
</dbReference>
<dbReference type="InterPro" id="IPR001387">
    <property type="entry name" value="Cro/C1-type_HTH"/>
</dbReference>
<keyword evidence="1" id="KW-0853">WD repeat</keyword>
<dbReference type="AlphaFoldDB" id="A0A1B1MMQ8"/>
<keyword evidence="2" id="KW-0677">Repeat</keyword>
<dbReference type="SUPFAM" id="SSF47413">
    <property type="entry name" value="lambda repressor-like DNA-binding domains"/>
    <property type="match status" value="1"/>
</dbReference>
<dbReference type="InterPro" id="IPR015943">
    <property type="entry name" value="WD40/YVTN_repeat-like_dom_sf"/>
</dbReference>
<dbReference type="GO" id="GO:0003677">
    <property type="term" value="F:DNA binding"/>
    <property type="evidence" value="ECO:0007669"/>
    <property type="project" value="InterPro"/>
</dbReference>
<dbReference type="SMART" id="SM00320">
    <property type="entry name" value="WD40"/>
    <property type="match status" value="7"/>
</dbReference>
<dbReference type="InterPro" id="IPR050349">
    <property type="entry name" value="WD_LIS1/nudF_dynein_reg"/>
</dbReference>
<dbReference type="KEGG" id="sls:SLINC_7665"/>
<evidence type="ECO:0000313" key="3">
    <source>
        <dbReference type="EMBL" id="ANS69889.1"/>
    </source>
</evidence>
<dbReference type="PROSITE" id="PS50294">
    <property type="entry name" value="WD_REPEATS_REGION"/>
    <property type="match status" value="7"/>
</dbReference>
<dbReference type="SMART" id="SM00530">
    <property type="entry name" value="HTH_XRE"/>
    <property type="match status" value="1"/>
</dbReference>
<keyword evidence="4" id="KW-1185">Reference proteome</keyword>
<organism evidence="3 4">
    <name type="scientific">Streptomyces lincolnensis</name>
    <dbReference type="NCBI Taxonomy" id="1915"/>
    <lineage>
        <taxon>Bacteria</taxon>
        <taxon>Bacillati</taxon>
        <taxon>Actinomycetota</taxon>
        <taxon>Actinomycetes</taxon>
        <taxon>Kitasatosporales</taxon>
        <taxon>Streptomycetaceae</taxon>
        <taxon>Streptomyces</taxon>
    </lineage>
</organism>
<sequence length="974" mass="104630">MPRGERPLKAGDARIVAFAAELRRLRNKAGSPTYRQLAERAHYSVSTLSGAASGKVLPTLAVTLAYVRACDGDVAHWERAWHALAAELGAAAEASDADSSDGPAPYVGLAAYQTSDAAWFFGREGLVEELVRRLRQQRLLLVVGASGSGKSSLLRAGLVPRLAPGATPVVFTPGTRPMEECAVRLSAAANLTPGRVYRELLDDPANLGRLARQIGARSDAADSEVVLVVDQFEELFTHCAPAERDHFITALLTAATADGNRCRVVIGVRADFYTHCTHHPGLVAAMRDAQIPVGPMDLEDLRRAVVQPAVRAGLTVEGALLTTLATQALGQAGVLPLLSHALRETWRRRRGNALTLDAYRATGGLEGALARTAEEFYAELGAERQKLARQVFVRLTALGEGTEDTRRRVPLGELARLGTPAGAVEDTGRGPAMGEDVGAVLEGAARARLVTLDQDRVELTHEALIRCWPRLHGWLTEGREQLRVLRQLTEAARTWESLGRDPDALFRGARLALAREVEDQVLSSEERTFLDASAAAERAESARGRRRARQMRRLTALLAVLLAVAVTAAVLALRARDELTRERNKVLAREVAVDAVALRQDRPALAAQLGVAADRLSPSATTRDALLGVTAASLLGHEQAVSALAFRPDGRMLATAGYDYTVRLWDVTDPFRPVAVGEFAGGPDIMTAVAFSPDGRRLATGGRDRTVRLWDVTRPRRPAPVRVLTGHGDIVFSVAFSPDGRTLASGSYDHTVRLWDVSSAASGPVVLRGHRLNVKPIAFSPDGRTLASGSDDRTVRLWDVTSPRRPRPLAVLTGHRDFVDALAFSPDGRTLASGSDDRTVRLWSVADPRRPRTGTVLTGHTDVVSSVAFSPDGRLLASGSTDRTARLWDLPATGAPGLRSELTGHLGAVNVVAFRPGEGDAPLATGSSDHTAQIWQTDAAHAGRRACARARPVITRAEWNRWLPGIPYSPPCGD</sequence>
<dbReference type="SUPFAM" id="SSF50978">
    <property type="entry name" value="WD40 repeat-like"/>
    <property type="match status" value="1"/>
</dbReference>
<dbReference type="PANTHER" id="PTHR44129">
    <property type="entry name" value="WD REPEAT-CONTAINING PROTEIN POP1"/>
    <property type="match status" value="1"/>
</dbReference>
<dbReference type="InterPro" id="IPR027417">
    <property type="entry name" value="P-loop_NTPase"/>
</dbReference>
<dbReference type="InterPro" id="IPR020472">
    <property type="entry name" value="WD40_PAC1"/>
</dbReference>
<dbReference type="Pfam" id="PF20703">
    <property type="entry name" value="nSTAND1"/>
    <property type="match status" value="1"/>
</dbReference>
<proteinExistence type="predicted"/>
<dbReference type="InterPro" id="IPR010982">
    <property type="entry name" value="Lambda_DNA-bd_dom_sf"/>
</dbReference>
<dbReference type="InterPro" id="IPR001680">
    <property type="entry name" value="WD40_rpt"/>
</dbReference>
<dbReference type="SUPFAM" id="SSF52540">
    <property type="entry name" value="P-loop containing nucleoside triphosphate hydrolases"/>
    <property type="match status" value="1"/>
</dbReference>
<dbReference type="EMBL" id="CP016438">
    <property type="protein sequence ID" value="ANS69889.1"/>
    <property type="molecule type" value="Genomic_DNA"/>
</dbReference>
<evidence type="ECO:0000313" key="4">
    <source>
        <dbReference type="Proteomes" id="UP000092598"/>
    </source>
</evidence>
<dbReference type="OrthoDB" id="134501at2"/>
<dbReference type="InterPro" id="IPR049052">
    <property type="entry name" value="nSTAND1"/>
</dbReference>
<dbReference type="Gene3D" id="3.40.50.300">
    <property type="entry name" value="P-loop containing nucleotide triphosphate hydrolases"/>
    <property type="match status" value="1"/>
</dbReference>
<evidence type="ECO:0000256" key="2">
    <source>
        <dbReference type="ARBA" id="ARBA00022737"/>
    </source>
</evidence>
<dbReference type="Pfam" id="PF00400">
    <property type="entry name" value="WD40"/>
    <property type="match status" value="7"/>
</dbReference>
<reference evidence="3 4" key="1">
    <citation type="submission" date="2016-07" db="EMBL/GenBank/DDBJ databases">
        <title>Enhancement of antibiotic productionsby engineered nitrateutilization in actinobacteria.</title>
        <authorList>
            <person name="Meng S.C."/>
        </authorList>
    </citation>
    <scope>NUCLEOTIDE SEQUENCE [LARGE SCALE GENOMIC DNA]</scope>
    <source>
        <strain evidence="3 4">NRRL 2936</strain>
    </source>
</reference>
<name>A0A1B1MMQ8_STRLN</name>
<dbReference type="Proteomes" id="UP000092598">
    <property type="component" value="Chromosome"/>
</dbReference>
<dbReference type="Gene3D" id="1.10.260.40">
    <property type="entry name" value="lambda repressor-like DNA-binding domains"/>
    <property type="match status" value="1"/>
</dbReference>
<dbReference type="InterPro" id="IPR019775">
    <property type="entry name" value="WD40_repeat_CS"/>
</dbReference>
<dbReference type="RefSeq" id="WP_079164963.1">
    <property type="nucleotide sequence ID" value="NZ_CP016438.1"/>
</dbReference>
<dbReference type="PRINTS" id="PR00320">
    <property type="entry name" value="GPROTEINBRPT"/>
</dbReference>
<dbReference type="Gene3D" id="2.130.10.10">
    <property type="entry name" value="YVTN repeat-like/Quinoprotein amine dehydrogenase"/>
    <property type="match status" value="2"/>
</dbReference>
<protein>
    <submittedName>
        <fullName evidence="3">Putative regulatory protein WdlA</fullName>
    </submittedName>
</protein>
<dbReference type="PATRIC" id="fig|1915.4.peg.8433"/>
<accession>A0A1B1MMQ8</accession>
<dbReference type="CDD" id="cd00093">
    <property type="entry name" value="HTH_XRE"/>
    <property type="match status" value="1"/>
</dbReference>
<dbReference type="InterPro" id="IPR036322">
    <property type="entry name" value="WD40_repeat_dom_sf"/>
</dbReference>
<evidence type="ECO:0000256" key="1">
    <source>
        <dbReference type="ARBA" id="ARBA00022574"/>
    </source>
</evidence>
<dbReference type="STRING" id="1915.SLINC_7665"/>
<dbReference type="CDD" id="cd00200">
    <property type="entry name" value="WD40"/>
    <property type="match status" value="1"/>
</dbReference>
<gene>
    <name evidence="3" type="ORF">SLINC_7665</name>
</gene>